<dbReference type="Gene3D" id="3.30.200.20">
    <property type="entry name" value="Phosphorylase Kinase, domain 1"/>
    <property type="match status" value="1"/>
</dbReference>
<evidence type="ECO:0000256" key="18">
    <source>
        <dbReference type="PROSITE-ProRule" id="PRU00076"/>
    </source>
</evidence>
<dbReference type="EC" id="2.7.11.1" evidence="2"/>
<evidence type="ECO:0000256" key="19">
    <source>
        <dbReference type="SAM" id="Phobius"/>
    </source>
</evidence>
<keyword evidence="15" id="KW-0325">Glycoprotein</keyword>
<dbReference type="GO" id="GO:0048544">
    <property type="term" value="P:recognition of pollen"/>
    <property type="evidence" value="ECO:0007669"/>
    <property type="project" value="InterPro"/>
</dbReference>
<dbReference type="PROSITE" id="PS50026">
    <property type="entry name" value="EGF_3"/>
    <property type="match status" value="1"/>
</dbReference>
<evidence type="ECO:0000256" key="5">
    <source>
        <dbReference type="ARBA" id="ARBA00022679"/>
    </source>
</evidence>
<evidence type="ECO:0000256" key="6">
    <source>
        <dbReference type="ARBA" id="ARBA00022692"/>
    </source>
</evidence>
<dbReference type="Gene3D" id="2.90.10.10">
    <property type="entry name" value="Bulb-type lectin domain"/>
    <property type="match status" value="1"/>
</dbReference>
<dbReference type="SMART" id="SM00108">
    <property type="entry name" value="B_lectin"/>
    <property type="match status" value="1"/>
</dbReference>
<feature type="domain" description="EGF-like" evidence="21">
    <location>
        <begin position="306"/>
        <end position="347"/>
    </location>
</feature>
<proteinExistence type="predicted"/>
<dbReference type="SUPFAM" id="SSF51110">
    <property type="entry name" value="alpha-D-mannose-specific plant lectins"/>
    <property type="match status" value="1"/>
</dbReference>
<keyword evidence="6 19" id="KW-0812">Transmembrane</keyword>
<dbReference type="PROSITE" id="PS50927">
    <property type="entry name" value="BULB_LECTIN"/>
    <property type="match status" value="1"/>
</dbReference>
<keyword evidence="10" id="KW-0067">ATP-binding</keyword>
<keyword evidence="12 19" id="KW-0472">Membrane</keyword>
<evidence type="ECO:0000256" key="4">
    <source>
        <dbReference type="ARBA" id="ARBA00022536"/>
    </source>
</evidence>
<dbReference type="Pfam" id="PF00024">
    <property type="entry name" value="PAN_1"/>
    <property type="match status" value="1"/>
</dbReference>
<keyword evidence="4 18" id="KW-0245">EGF-like domain</keyword>
<dbReference type="GO" id="GO:0004674">
    <property type="term" value="F:protein serine/threonine kinase activity"/>
    <property type="evidence" value="ECO:0007669"/>
    <property type="project" value="UniProtKB-KW"/>
</dbReference>
<keyword evidence="5" id="KW-0808">Transferase</keyword>
<dbReference type="PANTHER" id="PTHR47974:SF6">
    <property type="entry name" value="NON-SPECIFIC SERINE_THREONINE PROTEIN KINASE"/>
    <property type="match status" value="1"/>
</dbReference>
<dbReference type="PROSITE" id="PS00108">
    <property type="entry name" value="PROTEIN_KINASE_ST"/>
    <property type="match status" value="1"/>
</dbReference>
<feature type="domain" description="Apple" evidence="23">
    <location>
        <begin position="346"/>
        <end position="430"/>
    </location>
</feature>
<dbReference type="InterPro" id="IPR000742">
    <property type="entry name" value="EGF"/>
</dbReference>
<dbReference type="InterPro" id="IPR036426">
    <property type="entry name" value="Bulb-type_lectin_dom_sf"/>
</dbReference>
<dbReference type="Gene3D" id="1.10.510.10">
    <property type="entry name" value="Transferase(Phosphotransferase) domain 1"/>
    <property type="match status" value="1"/>
</dbReference>
<reference evidence="24" key="1">
    <citation type="submission" date="2015-03" db="EMBL/GenBank/DDBJ databases">
        <title>A transcriptome of Araucaria cunninghamii, an australian fine timber species.</title>
        <authorList>
            <person name="Jing Yi C.J.Y."/>
            <person name="Yin San L.Y.S."/>
            <person name="Abdul Karim S.S."/>
            <person name="Wan Azmi N.N."/>
            <person name="Hercus R.R."/>
            <person name="Croft L.L."/>
        </authorList>
    </citation>
    <scope>NUCLEOTIDE SEQUENCE</scope>
    <source>
        <strain evidence="24">MI0301</strain>
        <tissue evidence="24">Leaf</tissue>
    </source>
</reference>
<dbReference type="GO" id="GO:0016020">
    <property type="term" value="C:membrane"/>
    <property type="evidence" value="ECO:0007669"/>
    <property type="project" value="UniProtKB-SubCell"/>
</dbReference>
<accession>A0A0D6QRX4</accession>
<evidence type="ECO:0000256" key="9">
    <source>
        <dbReference type="ARBA" id="ARBA00022777"/>
    </source>
</evidence>
<dbReference type="PANTHER" id="PTHR47974">
    <property type="entry name" value="OS07G0415500 PROTEIN"/>
    <property type="match status" value="1"/>
</dbReference>
<evidence type="ECO:0000256" key="8">
    <source>
        <dbReference type="ARBA" id="ARBA00022741"/>
    </source>
</evidence>
<dbReference type="GO" id="GO:0005524">
    <property type="term" value="F:ATP binding"/>
    <property type="evidence" value="ECO:0007669"/>
    <property type="project" value="UniProtKB-KW"/>
</dbReference>
<name>A0A0D6QRX4_ARACU</name>
<evidence type="ECO:0000256" key="2">
    <source>
        <dbReference type="ARBA" id="ARBA00012513"/>
    </source>
</evidence>
<evidence type="ECO:0000256" key="10">
    <source>
        <dbReference type="ARBA" id="ARBA00022840"/>
    </source>
</evidence>
<keyword evidence="13" id="KW-1015">Disulfide bond</keyword>
<dbReference type="Pfam" id="PF00954">
    <property type="entry name" value="S_locus_glycop"/>
    <property type="match status" value="1"/>
</dbReference>
<dbReference type="InterPro" id="IPR001480">
    <property type="entry name" value="Bulb-type_lectin_dom"/>
</dbReference>
<keyword evidence="9" id="KW-0418">Kinase</keyword>
<dbReference type="EMBL" id="GCKF01048028">
    <property type="protein sequence ID" value="JAG93094.1"/>
    <property type="molecule type" value="Transcribed_RNA"/>
</dbReference>
<dbReference type="PIRSF" id="PIRSF000641">
    <property type="entry name" value="SRK"/>
    <property type="match status" value="1"/>
</dbReference>
<dbReference type="InterPro" id="IPR000719">
    <property type="entry name" value="Prot_kinase_dom"/>
</dbReference>
<comment type="caution">
    <text evidence="18">Lacks conserved residue(s) required for the propagation of feature annotation.</text>
</comment>
<dbReference type="PROSITE" id="PS50011">
    <property type="entry name" value="PROTEIN_KINASE_DOM"/>
    <property type="match status" value="1"/>
</dbReference>
<keyword evidence="3" id="KW-0723">Serine/threonine-protein kinase</keyword>
<dbReference type="SMART" id="SM00220">
    <property type="entry name" value="S_TKc"/>
    <property type="match status" value="1"/>
</dbReference>
<dbReference type="CDD" id="cd14066">
    <property type="entry name" value="STKc_IRAK"/>
    <property type="match status" value="1"/>
</dbReference>
<feature type="domain" description="Protein kinase" evidence="20">
    <location>
        <begin position="528"/>
        <end position="810"/>
    </location>
</feature>
<evidence type="ECO:0000256" key="14">
    <source>
        <dbReference type="ARBA" id="ARBA00023170"/>
    </source>
</evidence>
<evidence type="ECO:0000256" key="13">
    <source>
        <dbReference type="ARBA" id="ARBA00023157"/>
    </source>
</evidence>
<evidence type="ECO:0000256" key="3">
    <source>
        <dbReference type="ARBA" id="ARBA00022527"/>
    </source>
</evidence>
<evidence type="ECO:0000259" key="20">
    <source>
        <dbReference type="PROSITE" id="PS50011"/>
    </source>
</evidence>
<dbReference type="InterPro" id="IPR024171">
    <property type="entry name" value="SRK-like_kinase"/>
</dbReference>
<dbReference type="PROSITE" id="PS01186">
    <property type="entry name" value="EGF_2"/>
    <property type="match status" value="1"/>
</dbReference>
<dbReference type="FunFam" id="1.10.510.10:FF:000621">
    <property type="entry name" value="Serine/threonine-protein kinase"/>
    <property type="match status" value="1"/>
</dbReference>
<dbReference type="InterPro" id="IPR000858">
    <property type="entry name" value="S_locus_glycoprot_dom"/>
</dbReference>
<feature type="transmembrane region" description="Helical" evidence="19">
    <location>
        <begin position="470"/>
        <end position="492"/>
    </location>
</feature>
<evidence type="ECO:0000256" key="7">
    <source>
        <dbReference type="ARBA" id="ARBA00022729"/>
    </source>
</evidence>
<dbReference type="InterPro" id="IPR003609">
    <property type="entry name" value="Pan_app"/>
</dbReference>
<evidence type="ECO:0000256" key="16">
    <source>
        <dbReference type="ARBA" id="ARBA00047899"/>
    </source>
</evidence>
<evidence type="ECO:0000256" key="12">
    <source>
        <dbReference type="ARBA" id="ARBA00023136"/>
    </source>
</evidence>
<comment type="catalytic activity">
    <reaction evidence="17">
        <text>L-seryl-[protein] + ATP = O-phospho-L-seryl-[protein] + ADP + H(+)</text>
        <dbReference type="Rhea" id="RHEA:17989"/>
        <dbReference type="Rhea" id="RHEA-COMP:9863"/>
        <dbReference type="Rhea" id="RHEA-COMP:11604"/>
        <dbReference type="ChEBI" id="CHEBI:15378"/>
        <dbReference type="ChEBI" id="CHEBI:29999"/>
        <dbReference type="ChEBI" id="CHEBI:30616"/>
        <dbReference type="ChEBI" id="CHEBI:83421"/>
        <dbReference type="ChEBI" id="CHEBI:456216"/>
        <dbReference type="EC" id="2.7.11.1"/>
    </reaction>
</comment>
<dbReference type="Pfam" id="PF00069">
    <property type="entry name" value="Pkinase"/>
    <property type="match status" value="1"/>
</dbReference>
<evidence type="ECO:0000313" key="24">
    <source>
        <dbReference type="EMBL" id="JAG93094.1"/>
    </source>
</evidence>
<evidence type="ECO:0000259" key="23">
    <source>
        <dbReference type="PROSITE" id="PS50948"/>
    </source>
</evidence>
<evidence type="ECO:0000256" key="11">
    <source>
        <dbReference type="ARBA" id="ARBA00022989"/>
    </source>
</evidence>
<comment type="subcellular location">
    <subcellularLocation>
        <location evidence="1">Membrane</location>
        <topology evidence="1">Single-pass type I membrane protein</topology>
    </subcellularLocation>
</comment>
<dbReference type="InterPro" id="IPR011009">
    <property type="entry name" value="Kinase-like_dom_sf"/>
</dbReference>
<organism evidence="24">
    <name type="scientific">Araucaria cunninghamii</name>
    <name type="common">Hoop pine</name>
    <name type="synonym">Moreton Bay pine</name>
    <dbReference type="NCBI Taxonomy" id="56994"/>
    <lineage>
        <taxon>Eukaryota</taxon>
        <taxon>Viridiplantae</taxon>
        <taxon>Streptophyta</taxon>
        <taxon>Embryophyta</taxon>
        <taxon>Tracheophyta</taxon>
        <taxon>Spermatophyta</taxon>
        <taxon>Pinopsida</taxon>
        <taxon>Pinidae</taxon>
        <taxon>Conifers II</taxon>
        <taxon>Araucariales</taxon>
        <taxon>Araucariaceae</taxon>
        <taxon>Araucaria</taxon>
    </lineage>
</organism>
<keyword evidence="8" id="KW-0547">Nucleotide-binding</keyword>
<dbReference type="FunFam" id="3.30.200.20:FF:000059">
    <property type="entry name" value="S-receptor-like serine/threonine-protein kinase"/>
    <property type="match status" value="1"/>
</dbReference>
<dbReference type="AlphaFoldDB" id="A0A0D6QRX4"/>
<evidence type="ECO:0000259" key="22">
    <source>
        <dbReference type="PROSITE" id="PS50927"/>
    </source>
</evidence>
<comment type="catalytic activity">
    <reaction evidence="16">
        <text>L-threonyl-[protein] + ATP = O-phospho-L-threonyl-[protein] + ADP + H(+)</text>
        <dbReference type="Rhea" id="RHEA:46608"/>
        <dbReference type="Rhea" id="RHEA-COMP:11060"/>
        <dbReference type="Rhea" id="RHEA-COMP:11605"/>
        <dbReference type="ChEBI" id="CHEBI:15378"/>
        <dbReference type="ChEBI" id="CHEBI:30013"/>
        <dbReference type="ChEBI" id="CHEBI:30616"/>
        <dbReference type="ChEBI" id="CHEBI:61977"/>
        <dbReference type="ChEBI" id="CHEBI:456216"/>
        <dbReference type="EC" id="2.7.11.1"/>
    </reaction>
</comment>
<dbReference type="SUPFAM" id="SSF57414">
    <property type="entry name" value="Hairpin loop containing domain-like"/>
    <property type="match status" value="1"/>
</dbReference>
<keyword evidence="7" id="KW-0732">Signal</keyword>
<evidence type="ECO:0000256" key="15">
    <source>
        <dbReference type="ARBA" id="ARBA00023180"/>
    </source>
</evidence>
<sequence length="842" mass="94053">MLLISFTPLKYEKVSVLPNLRGVMEVSWFFLVFMVFLCVGNSQGQKQTTVPSLSSALLNSSGLRANESTYLVSPDGTFCAGFYNVTANGYAFAVWYANDSARTLAWMAYSTYLVGANSSLMLTNGNLSVIDDNGGTAWSRKISGPIPEMNLILQSTGNLVLDPTTSPPAWESFTEYPTFNLLPTQNFTTGDNMMSRNSEGAYGGENYYSLRLATPSNQISLYYVREGEAQDPNPYWQSKGGYSAINLDEAGFLNTSTMDKDQLIMAADRGVGPLRRLTLDPDGNLRLYSRNKNSPSSPWIKVWEAVLERCKIYGNCGENAICKVDENWKPECICPPGFEPSLNRSCKEQEDGANLTFVALDNVIFNGLNSNETPQARPIQECMDFCMGNISCRGFVHSLNNGRCVYQYGKLLNGYWSPGDQKRMYLKVAASVEKAPNPYSGTLSALKNVCKTLLSLPFPPKSSDHNTRDLAIICSLFGAELFCGVLAFWAFLRKYSKFRDIARIFAMDLLPSGGPKKFTYAELKAATNNFSDILGRGGFGPVYRGLLPDQRQIAVKKLEGLLQGEQQFWAEVMIIGRIHHLNLVRMWGFCADGEHRLLVYEYIPNGSLDSHLFNTEGPNVLDWNIRYRIALGVARAIAYLHEECLEWVLHCDIKPENILLDENFCPKVSDFGLAKLVEKERSLNVSTIRGTRGYLAPEWFEVNPITAKADVYSFGMVLLEIVSGRRNLMMPTSLAMESSEWYFPDWAFDMVVMKENAAEVVDKRLPGVAEHRVQLEAVARMVRTALWCIQSRPEERPSMGKVAKMLEGTVDIQDPPKLNDLDGDTQPAYSGMMSFNTSSISY</sequence>
<dbReference type="CDD" id="cd00053">
    <property type="entry name" value="EGF"/>
    <property type="match status" value="1"/>
</dbReference>
<dbReference type="PROSITE" id="PS50948">
    <property type="entry name" value="PAN"/>
    <property type="match status" value="1"/>
</dbReference>
<dbReference type="InterPro" id="IPR008271">
    <property type="entry name" value="Ser/Thr_kinase_AS"/>
</dbReference>
<protein>
    <recommendedName>
        <fullName evidence="2">non-specific serine/threonine protein kinase</fullName>
        <ecNumber evidence="2">2.7.11.1</ecNumber>
    </recommendedName>
</protein>
<feature type="domain" description="Bulb-type lectin" evidence="22">
    <location>
        <begin position="54"/>
        <end position="174"/>
    </location>
</feature>
<keyword evidence="14" id="KW-0675">Receptor</keyword>
<evidence type="ECO:0000256" key="1">
    <source>
        <dbReference type="ARBA" id="ARBA00004479"/>
    </source>
</evidence>
<keyword evidence="11 19" id="KW-1133">Transmembrane helix</keyword>
<evidence type="ECO:0000256" key="17">
    <source>
        <dbReference type="ARBA" id="ARBA00048679"/>
    </source>
</evidence>
<evidence type="ECO:0000259" key="21">
    <source>
        <dbReference type="PROSITE" id="PS50026"/>
    </source>
</evidence>
<dbReference type="SUPFAM" id="SSF56112">
    <property type="entry name" value="Protein kinase-like (PK-like)"/>
    <property type="match status" value="1"/>
</dbReference>
<feature type="transmembrane region" description="Helical" evidence="19">
    <location>
        <begin position="20"/>
        <end position="39"/>
    </location>
</feature>